<accession>A0A448XGZ0</accession>
<dbReference type="EMBL" id="CAAALY010252046">
    <property type="protein sequence ID" value="VEL36361.1"/>
    <property type="molecule type" value="Genomic_DNA"/>
</dbReference>
<dbReference type="AlphaFoldDB" id="A0A448XGZ0"/>
<comment type="caution">
    <text evidence="1">The sequence shown here is derived from an EMBL/GenBank/DDBJ whole genome shotgun (WGS) entry which is preliminary data.</text>
</comment>
<organism evidence="1 2">
    <name type="scientific">Protopolystoma xenopodis</name>
    <dbReference type="NCBI Taxonomy" id="117903"/>
    <lineage>
        <taxon>Eukaryota</taxon>
        <taxon>Metazoa</taxon>
        <taxon>Spiralia</taxon>
        <taxon>Lophotrochozoa</taxon>
        <taxon>Platyhelminthes</taxon>
        <taxon>Monogenea</taxon>
        <taxon>Polyopisthocotylea</taxon>
        <taxon>Polystomatidea</taxon>
        <taxon>Polystomatidae</taxon>
        <taxon>Protopolystoma</taxon>
    </lineage>
</organism>
<keyword evidence="2" id="KW-1185">Reference proteome</keyword>
<reference evidence="1" key="1">
    <citation type="submission" date="2018-11" db="EMBL/GenBank/DDBJ databases">
        <authorList>
            <consortium name="Pathogen Informatics"/>
        </authorList>
    </citation>
    <scope>NUCLEOTIDE SEQUENCE</scope>
</reference>
<dbReference type="Proteomes" id="UP000784294">
    <property type="component" value="Unassembled WGS sequence"/>
</dbReference>
<sequence>MSCLFGLSEQEQAKACAGVGLALSPVWSWLAGAMDSLEAQLRFRAAWNRQAQQLAAYATGIQLANSNNANPLASSAASVTVDDLSQPESGVCCKFHLSLKLGISFVNIFS</sequence>
<protein>
    <submittedName>
        <fullName evidence="1">Uncharacterized protein</fullName>
    </submittedName>
</protein>
<evidence type="ECO:0000313" key="1">
    <source>
        <dbReference type="EMBL" id="VEL36361.1"/>
    </source>
</evidence>
<evidence type="ECO:0000313" key="2">
    <source>
        <dbReference type="Proteomes" id="UP000784294"/>
    </source>
</evidence>
<gene>
    <name evidence="1" type="ORF">PXEA_LOCUS29801</name>
</gene>
<proteinExistence type="predicted"/>
<name>A0A448XGZ0_9PLAT</name>